<sequence length="121" mass="13124">MTIIRQSKGSFSGWTNTSVELVRDRKSLEKMWGIHCRGVLPPPGVPEIDFSCEVMIMAFLGQQSCGGGDVGIRVEKKGADLDVSVKFIFPDDSGALSMAISCPWHMIVVPAVTGSINIREV</sequence>
<evidence type="ECO:0000313" key="2">
    <source>
        <dbReference type="EMBL" id="PKK91020.1"/>
    </source>
</evidence>
<organism evidence="2 3">
    <name type="scientific">Candidatus Wallbacteria bacterium HGW-Wallbacteria-1</name>
    <dbReference type="NCBI Taxonomy" id="2013854"/>
    <lineage>
        <taxon>Bacteria</taxon>
        <taxon>Candidatus Walliibacteriota</taxon>
    </lineage>
</organism>
<dbReference type="AlphaFoldDB" id="A0A2N1PRQ0"/>
<feature type="domain" description="PrcB C-terminal" evidence="1">
    <location>
        <begin position="56"/>
        <end position="110"/>
    </location>
</feature>
<dbReference type="InterPro" id="IPR025748">
    <property type="entry name" value="PrcB_C_dom"/>
</dbReference>
<evidence type="ECO:0000313" key="3">
    <source>
        <dbReference type="Proteomes" id="UP000233256"/>
    </source>
</evidence>
<dbReference type="Pfam" id="PF14343">
    <property type="entry name" value="PrcB_C"/>
    <property type="match status" value="1"/>
</dbReference>
<dbReference type="Proteomes" id="UP000233256">
    <property type="component" value="Unassembled WGS sequence"/>
</dbReference>
<protein>
    <recommendedName>
        <fullName evidence="1">PrcB C-terminal domain-containing protein</fullName>
    </recommendedName>
</protein>
<dbReference type="EMBL" id="PGXC01000003">
    <property type="protein sequence ID" value="PKK91020.1"/>
    <property type="molecule type" value="Genomic_DNA"/>
</dbReference>
<evidence type="ECO:0000259" key="1">
    <source>
        <dbReference type="Pfam" id="PF14343"/>
    </source>
</evidence>
<name>A0A2N1PRQ0_9BACT</name>
<reference evidence="2 3" key="1">
    <citation type="journal article" date="2017" name="ISME J.">
        <title>Potential for microbial H2 and metal transformations associated with novel bacteria and archaea in deep terrestrial subsurface sediments.</title>
        <authorList>
            <person name="Hernsdorf A.W."/>
            <person name="Amano Y."/>
            <person name="Miyakawa K."/>
            <person name="Ise K."/>
            <person name="Suzuki Y."/>
            <person name="Anantharaman K."/>
            <person name="Probst A."/>
            <person name="Burstein D."/>
            <person name="Thomas B.C."/>
            <person name="Banfield J.F."/>
        </authorList>
    </citation>
    <scope>NUCLEOTIDE SEQUENCE [LARGE SCALE GENOMIC DNA]</scope>
    <source>
        <strain evidence="2">HGW-Wallbacteria-1</strain>
    </source>
</reference>
<gene>
    <name evidence="2" type="ORF">CVV64_04410</name>
</gene>
<proteinExistence type="predicted"/>
<accession>A0A2N1PRQ0</accession>
<comment type="caution">
    <text evidence="2">The sequence shown here is derived from an EMBL/GenBank/DDBJ whole genome shotgun (WGS) entry which is preliminary data.</text>
</comment>